<name>A0A8H6N0C8_9PEZI</name>
<dbReference type="Proteomes" id="UP000652219">
    <property type="component" value="Unassembled WGS sequence"/>
</dbReference>
<feature type="domain" description="C2H2-type" evidence="1">
    <location>
        <begin position="153"/>
        <end position="175"/>
    </location>
</feature>
<sequence length="224" mass="25859">MRHDEAEGGFQRVDVPAPQLSGQQFEEEFASIIYPEQPLVAEYIDQSWLIVGESDQRVLATSDASEPPSAADCREGKEVHSQVARSAEHGIAGTRAPNPGEITRFQRLRPMDSSVVFAEDELRLGNHQYYWDSHYHCHICGRKKHLRTHSRPVHCPICTYTSATRRDMKKHYESHCLKERFVCLCGRSYSRMDNLERHIQHAPTGVSRRELYRRRSLNVETVRT</sequence>
<organism evidence="2 3">
    <name type="scientific">Colletotrichum sojae</name>
    <dbReference type="NCBI Taxonomy" id="2175907"/>
    <lineage>
        <taxon>Eukaryota</taxon>
        <taxon>Fungi</taxon>
        <taxon>Dikarya</taxon>
        <taxon>Ascomycota</taxon>
        <taxon>Pezizomycotina</taxon>
        <taxon>Sordariomycetes</taxon>
        <taxon>Hypocreomycetidae</taxon>
        <taxon>Glomerellales</taxon>
        <taxon>Glomerellaceae</taxon>
        <taxon>Colletotrichum</taxon>
        <taxon>Colletotrichum orchidearum species complex</taxon>
    </lineage>
</organism>
<evidence type="ECO:0000259" key="1">
    <source>
        <dbReference type="SMART" id="SM00355"/>
    </source>
</evidence>
<dbReference type="EMBL" id="WIGN01000040">
    <property type="protein sequence ID" value="KAF6814846.1"/>
    <property type="molecule type" value="Genomic_DNA"/>
</dbReference>
<dbReference type="InterPro" id="IPR013087">
    <property type="entry name" value="Znf_C2H2_type"/>
</dbReference>
<feature type="domain" description="C2H2-type" evidence="1">
    <location>
        <begin position="135"/>
        <end position="149"/>
    </location>
</feature>
<gene>
    <name evidence="2" type="ORF">CSOJ01_03857</name>
</gene>
<dbReference type="Gene3D" id="3.30.160.60">
    <property type="entry name" value="Classic Zinc Finger"/>
    <property type="match status" value="1"/>
</dbReference>
<dbReference type="SMART" id="SM00355">
    <property type="entry name" value="ZnF_C2H2"/>
    <property type="match status" value="3"/>
</dbReference>
<proteinExistence type="predicted"/>
<evidence type="ECO:0000313" key="2">
    <source>
        <dbReference type="EMBL" id="KAF6814846.1"/>
    </source>
</evidence>
<comment type="caution">
    <text evidence="2">The sequence shown here is derived from an EMBL/GenBank/DDBJ whole genome shotgun (WGS) entry which is preliminary data.</text>
</comment>
<feature type="domain" description="C2H2-type" evidence="1">
    <location>
        <begin position="181"/>
        <end position="201"/>
    </location>
</feature>
<evidence type="ECO:0000313" key="3">
    <source>
        <dbReference type="Proteomes" id="UP000652219"/>
    </source>
</evidence>
<reference evidence="2 3" key="1">
    <citation type="journal article" date="2020" name="Phytopathology">
        <title>Genome Sequence Resources of Colletotrichum truncatum, C. plurivorum, C. musicola, and C. sojae: Four Species Pathogenic to Soybean (Glycine max).</title>
        <authorList>
            <person name="Rogerio F."/>
            <person name="Boufleur T.R."/>
            <person name="Ciampi-Guillardi M."/>
            <person name="Sukno S.A."/>
            <person name="Thon M.R."/>
            <person name="Massola Junior N.S."/>
            <person name="Baroncelli R."/>
        </authorList>
    </citation>
    <scope>NUCLEOTIDE SEQUENCE [LARGE SCALE GENOMIC DNA]</scope>
    <source>
        <strain evidence="2 3">LFN0009</strain>
    </source>
</reference>
<dbReference type="AlphaFoldDB" id="A0A8H6N0C8"/>
<keyword evidence="3" id="KW-1185">Reference proteome</keyword>
<accession>A0A8H6N0C8</accession>
<protein>
    <recommendedName>
        <fullName evidence="1">C2H2-type domain-containing protein</fullName>
    </recommendedName>
</protein>